<dbReference type="GO" id="GO:0016740">
    <property type="term" value="F:transferase activity"/>
    <property type="evidence" value="ECO:0007669"/>
    <property type="project" value="UniProtKB-KW"/>
</dbReference>
<dbReference type="SUPFAM" id="SSF52821">
    <property type="entry name" value="Rhodanese/Cell cycle control phosphatase"/>
    <property type="match status" value="1"/>
</dbReference>
<dbReference type="SMART" id="SM00450">
    <property type="entry name" value="RHOD"/>
    <property type="match status" value="1"/>
</dbReference>
<dbReference type="Gene3D" id="3.40.250.10">
    <property type="entry name" value="Rhodanese-like domain"/>
    <property type="match status" value="1"/>
</dbReference>
<dbReference type="CDD" id="cd00158">
    <property type="entry name" value="RHOD"/>
    <property type="match status" value="1"/>
</dbReference>
<protein>
    <submittedName>
        <fullName evidence="3">Sulfurtransferase</fullName>
    </submittedName>
</protein>
<dbReference type="PROSITE" id="PS50206">
    <property type="entry name" value="RHODANESE_3"/>
    <property type="match status" value="1"/>
</dbReference>
<name>A0A2A5CCH9_9GAMM</name>
<dbReference type="PANTHER" id="PTHR43031">
    <property type="entry name" value="FAD-DEPENDENT OXIDOREDUCTASE"/>
    <property type="match status" value="1"/>
</dbReference>
<evidence type="ECO:0000259" key="2">
    <source>
        <dbReference type="PROSITE" id="PS50206"/>
    </source>
</evidence>
<dbReference type="InterPro" id="IPR001763">
    <property type="entry name" value="Rhodanese-like_dom"/>
</dbReference>
<dbReference type="PANTHER" id="PTHR43031:SF1">
    <property type="entry name" value="PYRIDINE NUCLEOTIDE-DISULPHIDE OXIDOREDUCTASE"/>
    <property type="match status" value="1"/>
</dbReference>
<evidence type="ECO:0000313" key="3">
    <source>
        <dbReference type="EMBL" id="PCJ41559.1"/>
    </source>
</evidence>
<organism evidence="3 4">
    <name type="scientific">SAR86 cluster bacterium</name>
    <dbReference type="NCBI Taxonomy" id="2030880"/>
    <lineage>
        <taxon>Bacteria</taxon>
        <taxon>Pseudomonadati</taxon>
        <taxon>Pseudomonadota</taxon>
        <taxon>Gammaproteobacteria</taxon>
        <taxon>SAR86 cluster</taxon>
    </lineage>
</organism>
<reference evidence="4" key="1">
    <citation type="submission" date="2017-08" db="EMBL/GenBank/DDBJ databases">
        <title>A dynamic microbial community with high functional redundancy inhabits the cold, oxic subseafloor aquifer.</title>
        <authorList>
            <person name="Tully B.J."/>
            <person name="Wheat C.G."/>
            <person name="Glazer B.T."/>
            <person name="Huber J.A."/>
        </authorList>
    </citation>
    <scope>NUCLEOTIDE SEQUENCE [LARGE SCALE GENOMIC DNA]</scope>
</reference>
<feature type="signal peptide" evidence="1">
    <location>
        <begin position="1"/>
        <end position="27"/>
    </location>
</feature>
<feature type="chain" id="PRO_5012043004" evidence="1">
    <location>
        <begin position="28"/>
        <end position="124"/>
    </location>
</feature>
<dbReference type="EMBL" id="NVWI01000005">
    <property type="protein sequence ID" value="PCJ41559.1"/>
    <property type="molecule type" value="Genomic_DNA"/>
</dbReference>
<sequence length="124" mass="13426">MNLIQVSRLFALLLTVFLVSCSSMDNSQTASVNMTDADVVWIDVRTLEEYENDHINGDLNIPIQTFSAAAITSQLGLNQDTRIGLYCASGGRAGRALTILEDAGFTNAFNAGGIGDARDQRQLR</sequence>
<dbReference type="Proteomes" id="UP000228987">
    <property type="component" value="Unassembled WGS sequence"/>
</dbReference>
<accession>A0A2A5CCH9</accession>
<dbReference type="InterPro" id="IPR050229">
    <property type="entry name" value="GlpE_sulfurtransferase"/>
</dbReference>
<evidence type="ECO:0000313" key="4">
    <source>
        <dbReference type="Proteomes" id="UP000228987"/>
    </source>
</evidence>
<evidence type="ECO:0000256" key="1">
    <source>
        <dbReference type="SAM" id="SignalP"/>
    </source>
</evidence>
<proteinExistence type="predicted"/>
<dbReference type="AlphaFoldDB" id="A0A2A5CCH9"/>
<keyword evidence="3" id="KW-0808">Transferase</keyword>
<feature type="domain" description="Rhodanese" evidence="2">
    <location>
        <begin position="35"/>
        <end position="121"/>
    </location>
</feature>
<dbReference type="Pfam" id="PF00581">
    <property type="entry name" value="Rhodanese"/>
    <property type="match status" value="1"/>
</dbReference>
<gene>
    <name evidence="3" type="ORF">COA71_08360</name>
</gene>
<dbReference type="InterPro" id="IPR036873">
    <property type="entry name" value="Rhodanese-like_dom_sf"/>
</dbReference>
<comment type="caution">
    <text evidence="3">The sequence shown here is derived from an EMBL/GenBank/DDBJ whole genome shotgun (WGS) entry which is preliminary data.</text>
</comment>
<keyword evidence="1" id="KW-0732">Signal</keyword>